<keyword evidence="3" id="KW-1185">Reference proteome</keyword>
<dbReference type="EMBL" id="BJXC01000008">
    <property type="protein sequence ID" value="GEM51654.1"/>
    <property type="molecule type" value="Genomic_DNA"/>
</dbReference>
<accession>A0A511NFQ4</accession>
<dbReference type="PANTHER" id="PTHR31377:SF0">
    <property type="entry name" value="AGMATINE DEIMINASE-RELATED"/>
    <property type="match status" value="1"/>
</dbReference>
<dbReference type="AlphaFoldDB" id="A0A511NFQ4"/>
<comment type="caution">
    <text evidence="2">The sequence shown here is derived from an EMBL/GenBank/DDBJ whole genome shotgun (WGS) entry which is preliminary data.</text>
</comment>
<dbReference type="GeneID" id="84650841"/>
<protein>
    <submittedName>
        <fullName evidence="2">Agmatine deiminase</fullName>
    </submittedName>
</protein>
<proteinExistence type="predicted"/>
<dbReference type="InterPro" id="IPR007466">
    <property type="entry name" value="Peptidyl-Arg-deiminase_porph"/>
</dbReference>
<gene>
    <name evidence="2" type="ORF">EB1_14440</name>
</gene>
<dbReference type="Gene3D" id="3.75.10.10">
    <property type="entry name" value="L-arginine/glycine Amidinotransferase, Chain A"/>
    <property type="match status" value="1"/>
</dbReference>
<dbReference type="RefSeq" id="WP_019976233.1">
    <property type="nucleotide sequence ID" value="NZ_BJXC01000008.1"/>
</dbReference>
<organism evidence="2 3">
    <name type="scientific">Empedobacter brevis NBRC 14943 = ATCC 43319</name>
    <dbReference type="NCBI Taxonomy" id="1218108"/>
    <lineage>
        <taxon>Bacteria</taxon>
        <taxon>Pseudomonadati</taxon>
        <taxon>Bacteroidota</taxon>
        <taxon>Flavobacteriia</taxon>
        <taxon>Flavobacteriales</taxon>
        <taxon>Weeksellaceae</taxon>
        <taxon>Empedobacter</taxon>
    </lineage>
</organism>
<reference evidence="2 3" key="1">
    <citation type="submission" date="2019-07" db="EMBL/GenBank/DDBJ databases">
        <title>Whole genome shotgun sequence of Empedobacter brevis NBRC 14943.</title>
        <authorList>
            <person name="Hosoyama A."/>
            <person name="Uohara A."/>
            <person name="Ohji S."/>
            <person name="Ichikawa N."/>
        </authorList>
    </citation>
    <scope>NUCLEOTIDE SEQUENCE [LARGE SCALE GENOMIC DNA]</scope>
    <source>
        <strain evidence="2 3">NBRC 14943</strain>
    </source>
</reference>
<dbReference type="SUPFAM" id="SSF55909">
    <property type="entry name" value="Pentein"/>
    <property type="match status" value="1"/>
</dbReference>
<dbReference type="GO" id="GO:0047632">
    <property type="term" value="F:agmatine deiminase activity"/>
    <property type="evidence" value="ECO:0007669"/>
    <property type="project" value="TreeGrafter"/>
</dbReference>
<dbReference type="OrthoDB" id="9808013at2"/>
<dbReference type="GO" id="GO:0004668">
    <property type="term" value="F:protein-arginine deiminase activity"/>
    <property type="evidence" value="ECO:0007669"/>
    <property type="project" value="InterPro"/>
</dbReference>
<dbReference type="Pfam" id="PF04371">
    <property type="entry name" value="PAD_porph"/>
    <property type="match status" value="1"/>
</dbReference>
<dbReference type="Proteomes" id="UP000321245">
    <property type="component" value="Unassembled WGS sequence"/>
</dbReference>
<dbReference type="PANTHER" id="PTHR31377">
    <property type="entry name" value="AGMATINE DEIMINASE-RELATED"/>
    <property type="match status" value="1"/>
</dbReference>
<dbReference type="GO" id="GO:0009446">
    <property type="term" value="P:putrescine biosynthetic process"/>
    <property type="evidence" value="ECO:0007669"/>
    <property type="project" value="InterPro"/>
</dbReference>
<keyword evidence="1" id="KW-0378">Hydrolase</keyword>
<dbReference type="STRING" id="1218108.GCA_000382425_02756"/>
<sequence>MNTIDTSKFPKELGYRFPAEWEEHEATWLSWPHKEESWPDRIQLIYPAYAEFIAELTKGEKVRINVKDEEMKAFALSFIEKTDADLTKVEFYFHETNDAWCRDHGPAFLLNSENKENPKVIVDWGFNAWGGKYPPFEKDDIIPTKIGKEFNLPVFYPGIIMEGGSVEFNGKNTLLTSKSCLLNENRNPEYSQQQIEEFLRNYYGVSQILWVEDGIVGDDTDGHIDDTIRFVNEDTVLTVVETDETDDNYELLQVNLRQLQEMYLEDGRRLNIIELPMPDAVYCEGERLPASYANFYIANKSVIVPTYRCAKDAIALDIIQKCFSDRKVVGIDSTDIIWGLGSFHCLSQQEPKV</sequence>
<evidence type="ECO:0000313" key="2">
    <source>
        <dbReference type="EMBL" id="GEM51654.1"/>
    </source>
</evidence>
<evidence type="ECO:0000256" key="1">
    <source>
        <dbReference type="ARBA" id="ARBA00022801"/>
    </source>
</evidence>
<evidence type="ECO:0000313" key="3">
    <source>
        <dbReference type="Proteomes" id="UP000321245"/>
    </source>
</evidence>
<name>A0A511NFQ4_9FLAO</name>